<name>A0A6A6HYF0_9PLEO</name>
<dbReference type="Proteomes" id="UP000800094">
    <property type="component" value="Unassembled WGS sequence"/>
</dbReference>
<organism evidence="2 3">
    <name type="scientific">Trematosphaeria pertusa</name>
    <dbReference type="NCBI Taxonomy" id="390896"/>
    <lineage>
        <taxon>Eukaryota</taxon>
        <taxon>Fungi</taxon>
        <taxon>Dikarya</taxon>
        <taxon>Ascomycota</taxon>
        <taxon>Pezizomycotina</taxon>
        <taxon>Dothideomycetes</taxon>
        <taxon>Pleosporomycetidae</taxon>
        <taxon>Pleosporales</taxon>
        <taxon>Massarineae</taxon>
        <taxon>Trematosphaeriaceae</taxon>
        <taxon>Trematosphaeria</taxon>
    </lineage>
</organism>
<accession>A0A6A6HYF0</accession>
<protein>
    <submittedName>
        <fullName evidence="2">Uncharacterized protein</fullName>
    </submittedName>
</protein>
<dbReference type="OrthoDB" id="3787262at2759"/>
<reference evidence="2" key="1">
    <citation type="journal article" date="2020" name="Stud. Mycol.">
        <title>101 Dothideomycetes genomes: a test case for predicting lifestyles and emergence of pathogens.</title>
        <authorList>
            <person name="Haridas S."/>
            <person name="Albert R."/>
            <person name="Binder M."/>
            <person name="Bloem J."/>
            <person name="Labutti K."/>
            <person name="Salamov A."/>
            <person name="Andreopoulos B."/>
            <person name="Baker S."/>
            <person name="Barry K."/>
            <person name="Bills G."/>
            <person name="Bluhm B."/>
            <person name="Cannon C."/>
            <person name="Castanera R."/>
            <person name="Culley D."/>
            <person name="Daum C."/>
            <person name="Ezra D."/>
            <person name="Gonzalez J."/>
            <person name="Henrissat B."/>
            <person name="Kuo A."/>
            <person name="Liang C."/>
            <person name="Lipzen A."/>
            <person name="Lutzoni F."/>
            <person name="Magnuson J."/>
            <person name="Mondo S."/>
            <person name="Nolan M."/>
            <person name="Ohm R."/>
            <person name="Pangilinan J."/>
            <person name="Park H.-J."/>
            <person name="Ramirez L."/>
            <person name="Alfaro M."/>
            <person name="Sun H."/>
            <person name="Tritt A."/>
            <person name="Yoshinaga Y."/>
            <person name="Zwiers L.-H."/>
            <person name="Turgeon B."/>
            <person name="Goodwin S."/>
            <person name="Spatafora J."/>
            <person name="Crous P."/>
            <person name="Grigoriev I."/>
        </authorList>
    </citation>
    <scope>NUCLEOTIDE SEQUENCE</scope>
    <source>
        <strain evidence="2">CBS 122368</strain>
    </source>
</reference>
<dbReference type="GeneID" id="54587382"/>
<dbReference type="AlphaFoldDB" id="A0A6A6HYF0"/>
<keyword evidence="3" id="KW-1185">Reference proteome</keyword>
<dbReference type="EMBL" id="ML987207">
    <property type="protein sequence ID" value="KAF2242643.1"/>
    <property type="molecule type" value="Genomic_DNA"/>
</dbReference>
<sequence length="126" mass="14388">MMYQVACESAAQYSVATPRLPPPPVSREDDNITDPNAWRTVNNPKVGRPAPKDESKVKTHGLQAGLPESYYNWLVGHEDGRERWAPTEHEFFVSQASFEKVLLPEERYLDVANGEQARNFARPDRY</sequence>
<feature type="region of interest" description="Disordered" evidence="1">
    <location>
        <begin position="1"/>
        <end position="61"/>
    </location>
</feature>
<gene>
    <name evidence="2" type="ORF">BU26DRAFT_570707</name>
</gene>
<proteinExistence type="predicted"/>
<evidence type="ECO:0000313" key="3">
    <source>
        <dbReference type="Proteomes" id="UP000800094"/>
    </source>
</evidence>
<evidence type="ECO:0000256" key="1">
    <source>
        <dbReference type="SAM" id="MobiDB-lite"/>
    </source>
</evidence>
<evidence type="ECO:0000313" key="2">
    <source>
        <dbReference type="EMBL" id="KAF2242643.1"/>
    </source>
</evidence>
<dbReference type="RefSeq" id="XP_033677647.1">
    <property type="nucleotide sequence ID" value="XM_033834052.1"/>
</dbReference>